<gene>
    <name evidence="1" type="ORF">HCOI_00860800</name>
</gene>
<accession>W6NXM2</accession>
<organism evidence="1">
    <name type="scientific">Haemonchus contortus</name>
    <name type="common">Barber pole worm</name>
    <dbReference type="NCBI Taxonomy" id="6289"/>
    <lineage>
        <taxon>Eukaryota</taxon>
        <taxon>Metazoa</taxon>
        <taxon>Ecdysozoa</taxon>
        <taxon>Nematoda</taxon>
        <taxon>Chromadorea</taxon>
        <taxon>Rhabditida</taxon>
        <taxon>Rhabditina</taxon>
        <taxon>Rhabditomorpha</taxon>
        <taxon>Strongyloidea</taxon>
        <taxon>Trichostrongylidae</taxon>
        <taxon>Haemonchus</taxon>
    </lineage>
</organism>
<comment type="caution">
    <text evidence="1">The sequence shown here is derived from an EMBL/GenBank/DDBJ whole genome shotgun (WGS) entry which is preliminary data.</text>
</comment>
<reference evidence="1" key="1">
    <citation type="submission" date="2013-03" db="EMBL/GenBank/DDBJ databases">
        <authorList>
            <person name="Aslett M."/>
        </authorList>
    </citation>
    <scope>NUCLEOTIDE SEQUENCE [LARGE SCALE GENOMIC DNA]</scope>
    <source>
        <strain evidence="1">ISE/inbred ISE</strain>
    </source>
</reference>
<name>W6NXM2_HAECO</name>
<evidence type="ECO:0000313" key="1">
    <source>
        <dbReference type="EMBL" id="CDL96607.1"/>
    </source>
</evidence>
<protein>
    <submittedName>
        <fullName evidence="1">Uncharacterized protein</fullName>
    </submittedName>
</protein>
<proteinExistence type="predicted"/>
<dbReference type="AlphaFoldDB" id="W6NXM2"/>
<dbReference type="EMBL" id="CAVP010060920">
    <property type="protein sequence ID" value="CDL96607.1"/>
    <property type="molecule type" value="Genomic_DNA"/>
</dbReference>
<sequence length="92" mass="10641">MKEGAKTVFIGHKKRKETASKNAQITSTPVTDGADRIAVKDEELCGAHSYWRFDCIATDCPHEPLFRVLKQWTWVETTNSFETKLKRPHREH</sequence>
<reference evidence="1" key="2">
    <citation type="submission" date="2013-05" db="EMBL/GenBank/DDBJ databases">
        <title>The genome and transcriptome of Haemonchus contortus: a key model parasite for drug and vaccine discovery.</title>
        <authorList>
            <person name="Laing R."/>
            <person name="Kikuchi T."/>
            <person name="Martinelli A."/>
            <person name="Tsai I.J."/>
            <person name="Beech R.N."/>
            <person name="Redman E."/>
            <person name="Holroyd N."/>
            <person name="Bartley D.J."/>
            <person name="Beasley H."/>
            <person name="Britton C."/>
            <person name="Curran D."/>
            <person name="Devaney E."/>
            <person name="Gilabert A."/>
            <person name="Jackson F."/>
            <person name="Hunt M."/>
            <person name="Johnston S."/>
            <person name="Kryukov I."/>
            <person name="Li K."/>
            <person name="Morrison A.A."/>
            <person name="Reid A.J."/>
            <person name="Sargison N."/>
            <person name="Saunders G."/>
            <person name="Wasmuth J.D."/>
            <person name="Wolstenholme A."/>
            <person name="Berriman M."/>
            <person name="Gilleard J.S."/>
            <person name="Cotton J.A."/>
        </authorList>
    </citation>
    <scope>NUCLEOTIDE SEQUENCE [LARGE SCALE GENOMIC DNA]</scope>
    <source>
        <strain evidence="1">ISE/inbred ISE</strain>
    </source>
</reference>